<evidence type="ECO:0000313" key="3">
    <source>
        <dbReference type="Proteomes" id="UP000321197"/>
    </source>
</evidence>
<dbReference type="AlphaFoldDB" id="A0A511QYF5"/>
<dbReference type="InterPro" id="IPR009078">
    <property type="entry name" value="Ferritin-like_SF"/>
</dbReference>
<dbReference type="SUPFAM" id="SSF47240">
    <property type="entry name" value="Ferritin-like"/>
    <property type="match status" value="1"/>
</dbReference>
<evidence type="ECO:0000259" key="1">
    <source>
        <dbReference type="SMART" id="SM00746"/>
    </source>
</evidence>
<protein>
    <recommendedName>
        <fullName evidence="1">TRASH domain-containing protein</fullName>
    </recommendedName>
</protein>
<dbReference type="InterPro" id="IPR007029">
    <property type="entry name" value="YHS_dom"/>
</dbReference>
<dbReference type="Proteomes" id="UP000321197">
    <property type="component" value="Unassembled WGS sequence"/>
</dbReference>
<dbReference type="Pfam" id="PF04945">
    <property type="entry name" value="YHS"/>
    <property type="match status" value="1"/>
</dbReference>
<evidence type="ECO:0000313" key="2">
    <source>
        <dbReference type="EMBL" id="GEM82414.1"/>
    </source>
</evidence>
<dbReference type="EMBL" id="BJXL01000010">
    <property type="protein sequence ID" value="GEM82414.1"/>
    <property type="molecule type" value="Genomic_DNA"/>
</dbReference>
<name>A0A511QYF5_9DEIN</name>
<dbReference type="OrthoDB" id="9809270at2"/>
<accession>A0A511QYF5</accession>
<dbReference type="RefSeq" id="WP_084542382.1">
    <property type="nucleotide sequence ID" value="NZ_BJXL01000010.1"/>
</dbReference>
<proteinExistence type="predicted"/>
<feature type="domain" description="TRASH" evidence="1">
    <location>
        <begin position="7"/>
        <end position="45"/>
    </location>
</feature>
<comment type="caution">
    <text evidence="2">The sequence shown here is derived from an EMBL/GenBank/DDBJ whole genome shotgun (WGS) entry which is preliminary data.</text>
</comment>
<gene>
    <name evidence="2" type="ORF">MHY01S_05800</name>
</gene>
<dbReference type="InterPro" id="IPR011017">
    <property type="entry name" value="TRASH_dom"/>
</dbReference>
<sequence>MAQEVRDPVCGMMVDPEKAAGKSVYQGQTYYFCGIGCKKAFDADPERYVRGNDHVHHHNHPH</sequence>
<dbReference type="InterPro" id="IPR012348">
    <property type="entry name" value="RNR-like"/>
</dbReference>
<dbReference type="SMART" id="SM00746">
    <property type="entry name" value="TRASH"/>
    <property type="match status" value="1"/>
</dbReference>
<organism evidence="2 3">
    <name type="scientific">Meiothermus hypogaeus NBRC 106114</name>
    <dbReference type="NCBI Taxonomy" id="1227553"/>
    <lineage>
        <taxon>Bacteria</taxon>
        <taxon>Thermotogati</taxon>
        <taxon>Deinococcota</taxon>
        <taxon>Deinococci</taxon>
        <taxon>Thermales</taxon>
        <taxon>Thermaceae</taxon>
        <taxon>Meiothermus</taxon>
    </lineage>
</organism>
<reference evidence="2 3" key="1">
    <citation type="submission" date="2019-07" db="EMBL/GenBank/DDBJ databases">
        <title>Whole genome shotgun sequence of Meiothermus hypogaeus NBRC 106114.</title>
        <authorList>
            <person name="Hosoyama A."/>
            <person name="Uohara A."/>
            <person name="Ohji S."/>
            <person name="Ichikawa N."/>
        </authorList>
    </citation>
    <scope>NUCLEOTIDE SEQUENCE [LARGE SCALE GENOMIC DNA]</scope>
    <source>
        <strain evidence="2 3">NBRC 106114</strain>
    </source>
</reference>
<dbReference type="Gene3D" id="1.10.620.20">
    <property type="entry name" value="Ribonucleotide Reductase, subunit A"/>
    <property type="match status" value="1"/>
</dbReference>
<dbReference type="GO" id="GO:0016491">
    <property type="term" value="F:oxidoreductase activity"/>
    <property type="evidence" value="ECO:0007669"/>
    <property type="project" value="InterPro"/>
</dbReference>